<dbReference type="EMBL" id="JAAKGT010000003">
    <property type="protein sequence ID" value="NGM49719.1"/>
    <property type="molecule type" value="Genomic_DNA"/>
</dbReference>
<dbReference type="RefSeq" id="WP_165257899.1">
    <property type="nucleotide sequence ID" value="NZ_JAAKGT010000003.1"/>
</dbReference>
<gene>
    <name evidence="2" type="ORF">G5B46_08900</name>
</gene>
<keyword evidence="1" id="KW-0732">Signal</keyword>
<evidence type="ECO:0000313" key="2">
    <source>
        <dbReference type="EMBL" id="NGM49719.1"/>
    </source>
</evidence>
<feature type="signal peptide" evidence="1">
    <location>
        <begin position="1"/>
        <end position="19"/>
    </location>
</feature>
<name>A0A6G4QW95_9CAUL</name>
<evidence type="ECO:0000256" key="1">
    <source>
        <dbReference type="SAM" id="SignalP"/>
    </source>
</evidence>
<sequence length="170" mass="18287">MLLAIGAALAIATATPAASATYADDVYPIGTVEPSCKGGVSFSPKGTMTRLLGCMFQAFAATDPQSPTFAADLRQKWITKVGMARVQGASDELLGKWAQQPSLGMFTRADFAPVRFENMTMKNLENGNFTFDGDLLAQEGSGLVRRSLSGEYALFRGSWTMIRFDIGEPK</sequence>
<reference evidence="2" key="1">
    <citation type="submission" date="2020-02" db="EMBL/GenBank/DDBJ databases">
        <authorList>
            <person name="Gao J."/>
            <person name="Sun J."/>
        </authorList>
    </citation>
    <scope>NUCLEOTIDE SEQUENCE</scope>
    <source>
        <strain evidence="2">602-2</strain>
    </source>
</reference>
<accession>A0A6G4QW95</accession>
<evidence type="ECO:0008006" key="3">
    <source>
        <dbReference type="Google" id="ProtNLM"/>
    </source>
</evidence>
<proteinExistence type="predicted"/>
<dbReference type="AlphaFoldDB" id="A0A6G4QW95"/>
<organism evidence="2">
    <name type="scientific">Caulobacter sp. 602-2</name>
    <dbReference type="NCBI Taxonomy" id="2710887"/>
    <lineage>
        <taxon>Bacteria</taxon>
        <taxon>Pseudomonadati</taxon>
        <taxon>Pseudomonadota</taxon>
        <taxon>Alphaproteobacteria</taxon>
        <taxon>Caulobacterales</taxon>
        <taxon>Caulobacteraceae</taxon>
        <taxon>Caulobacter</taxon>
    </lineage>
</organism>
<feature type="chain" id="PRO_5026071221" description="Nuclear transport factor 2 family protein" evidence="1">
    <location>
        <begin position="20"/>
        <end position="170"/>
    </location>
</feature>
<protein>
    <recommendedName>
        <fullName evidence="3">Nuclear transport factor 2 family protein</fullName>
    </recommendedName>
</protein>
<comment type="caution">
    <text evidence="2">The sequence shown here is derived from an EMBL/GenBank/DDBJ whole genome shotgun (WGS) entry which is preliminary data.</text>
</comment>